<dbReference type="EMBL" id="CP157940">
    <property type="protein sequence ID" value="XBS52799.1"/>
    <property type="molecule type" value="Genomic_DNA"/>
</dbReference>
<evidence type="ECO:0008006" key="2">
    <source>
        <dbReference type="Google" id="ProtNLM"/>
    </source>
</evidence>
<dbReference type="RefSeq" id="WP_349944479.1">
    <property type="nucleotide sequence ID" value="NZ_CP157940.1"/>
</dbReference>
<organism evidence="1">
    <name type="scientific">Lacrimispora sp. BS-2</name>
    <dbReference type="NCBI Taxonomy" id="3151850"/>
    <lineage>
        <taxon>Bacteria</taxon>
        <taxon>Bacillati</taxon>
        <taxon>Bacillota</taxon>
        <taxon>Clostridia</taxon>
        <taxon>Lachnospirales</taxon>
        <taxon>Lachnospiraceae</taxon>
        <taxon>Lacrimispora</taxon>
    </lineage>
</organism>
<accession>A0AAU7PKU3</accession>
<proteinExistence type="predicted"/>
<dbReference type="AlphaFoldDB" id="A0AAU7PKU3"/>
<evidence type="ECO:0000313" key="1">
    <source>
        <dbReference type="EMBL" id="XBS52799.1"/>
    </source>
</evidence>
<name>A0AAU7PKU3_9FIRM</name>
<sequence length="359" mass="42197">MDENEIIEYMKKGDTGNPFKYFNFDQKLTCYDFYEDFARQLVGYLQPECNPYNYKKVKEFNFKYCWNINVNASSIENEYDDSITLNEGAVIKIYSFFYKLINSVSLFQLDVEIPPYILIEINSSFHKKAHSPFYEKFVLSDNSILNNLAEYLSMFSIKYLIAHEVGHAFGGHSIYYNHIPRMIKESTGSQLYQCYLDLQTMETDADTFASTRIMEEAFLFYKSDKNKLHLANKVDILKMPIYAIHCLHYIFRDYRTWKDFNKEHPPAFVRESMSLGAAKATLDNHSILFSDEFYIGDIAKLDDCICTAYKTSNDRFQEYVKTFGKEAGKWAQMLSENYKNRVSYKIKSESRLPVEGLDY</sequence>
<gene>
    <name evidence="1" type="ORF">ABFV83_13225</name>
</gene>
<protein>
    <recommendedName>
        <fullName evidence="2">Peptidase M48 domain-containing protein</fullName>
    </recommendedName>
</protein>
<reference evidence="1" key="1">
    <citation type="submission" date="2024-06" db="EMBL/GenBank/DDBJ databases">
        <title>Lacrimispora cavernae sp. nov., a novel anaerobe isolated from bat guano pile inside a cave.</title>
        <authorList>
            <person name="Miller S.L."/>
            <person name="Lu N."/>
            <person name="King J."/>
            <person name="Sankaranarayanan K."/>
            <person name="Lawson P.A."/>
        </authorList>
    </citation>
    <scope>NUCLEOTIDE SEQUENCE</scope>
    <source>
        <strain evidence="1">BS-2</strain>
    </source>
</reference>